<comment type="caution">
    <text evidence="1">The sequence shown here is derived from an EMBL/GenBank/DDBJ whole genome shotgun (WGS) entry which is preliminary data.</text>
</comment>
<dbReference type="GeneID" id="64348013"/>
<accession>A0A0A6VSV5</accession>
<dbReference type="Proteomes" id="UP000030466">
    <property type="component" value="Unassembled WGS sequence"/>
</dbReference>
<proteinExistence type="predicted"/>
<dbReference type="OrthoDB" id="4879847at2"/>
<name>A0A0A6VSV5_KOCRO</name>
<organism evidence="1 2">
    <name type="scientific">Kocuria rosea subsp. polaris</name>
    <dbReference type="NCBI Taxonomy" id="136273"/>
    <lineage>
        <taxon>Bacteria</taxon>
        <taxon>Bacillati</taxon>
        <taxon>Actinomycetota</taxon>
        <taxon>Actinomycetes</taxon>
        <taxon>Micrococcales</taxon>
        <taxon>Micrococcaceae</taxon>
        <taxon>Kocuria</taxon>
    </lineage>
</organism>
<dbReference type="RefSeq" id="WP_017832157.1">
    <property type="nucleotide sequence ID" value="NZ_JSUH01000008.1"/>
</dbReference>
<gene>
    <name evidence="1" type="ORF">GY22_10140</name>
</gene>
<reference evidence="1 2" key="1">
    <citation type="journal article" date="2003" name="Int. J. Syst. Evol. Microbiol.">
        <title>Kocuria polaris sp. nov., an orange-pigmented psychrophilic bacterium isolated from an Antarctic cyanobacterial mat sample.</title>
        <authorList>
            <person name="Reddy G.S."/>
            <person name="Prakash J.S."/>
            <person name="Prabahar V."/>
            <person name="Matsumoto G.I."/>
            <person name="Stackebrandt E."/>
            <person name="Shivaji S."/>
        </authorList>
    </citation>
    <scope>NUCLEOTIDE SEQUENCE [LARGE SCALE GENOMIC DNA]</scope>
    <source>
        <strain evidence="1 2">CMS 76or</strain>
    </source>
</reference>
<dbReference type="EMBL" id="JSUH01000008">
    <property type="protein sequence ID" value="KHD97358.1"/>
    <property type="molecule type" value="Genomic_DNA"/>
</dbReference>
<protein>
    <submittedName>
        <fullName evidence="1">Uncharacterized protein</fullName>
    </submittedName>
</protein>
<sequence length="98" mass="10763">MTMSEERTAITTDQREEWIDVTVTALPDLHLVRLTSTDGDVQEYLSPEADDLAAAAEHTEGTAQWCAKYRQLLVPGALAATGRHPFFKLHPSSLPLSA</sequence>
<evidence type="ECO:0000313" key="1">
    <source>
        <dbReference type="EMBL" id="KHD97358.1"/>
    </source>
</evidence>
<dbReference type="AlphaFoldDB" id="A0A0A6VSV5"/>
<evidence type="ECO:0000313" key="2">
    <source>
        <dbReference type="Proteomes" id="UP000030466"/>
    </source>
</evidence>
<keyword evidence="2" id="KW-1185">Reference proteome</keyword>